<name>A0A9X0D400_9CNID</name>
<keyword evidence="3" id="KW-1185">Reference proteome</keyword>
<dbReference type="PANTHER" id="PTHR14695:SF4">
    <property type="entry name" value="PROTEIN NESSUN DORMA"/>
    <property type="match status" value="1"/>
</dbReference>
<reference evidence="2" key="1">
    <citation type="submission" date="2023-01" db="EMBL/GenBank/DDBJ databases">
        <title>Genome assembly of the deep-sea coral Lophelia pertusa.</title>
        <authorList>
            <person name="Herrera S."/>
            <person name="Cordes E."/>
        </authorList>
    </citation>
    <scope>NUCLEOTIDE SEQUENCE</scope>
    <source>
        <strain evidence="2">USNM1676648</strain>
        <tissue evidence="2">Polyp</tissue>
    </source>
</reference>
<dbReference type="InterPro" id="IPR057508">
    <property type="entry name" value="SHCBP-like_N"/>
</dbReference>
<protein>
    <submittedName>
        <fullName evidence="2">SH2 domain binding</fullName>
    </submittedName>
</protein>
<feature type="domain" description="SHC SH2" evidence="1">
    <location>
        <begin position="18"/>
        <end position="253"/>
    </location>
</feature>
<dbReference type="Pfam" id="PF23762">
    <property type="entry name" value="SHCBP_N"/>
    <property type="match status" value="1"/>
</dbReference>
<evidence type="ECO:0000313" key="3">
    <source>
        <dbReference type="Proteomes" id="UP001163046"/>
    </source>
</evidence>
<sequence>MSGSLPMIFQTSDLPFEDRVSAYKNDILGLCKPDEVSETIAKYIAQNVEASGWQAVWRSTPKSSGHQQAFDVLVEVSNVNASQLTAEVSICEPVVTDCLSLLDVERVNTHLCCHGNSVPLAELFPVYDESGQQDETALAIEHIRFFYENIWREWDEDDDGEYCYAGRHLETRIQLHYDIQDGNLPKDLVKNYKDTYEQYRQKLAELKQLQEKMGSSDLDAELDEMDVLKCAQMSEMCESLVHSLQIIENPQMRYLLAIVSPRMARQGPRGNRPEGDEPVTYIIAPKLRAGMLKSFQGN</sequence>
<evidence type="ECO:0000313" key="2">
    <source>
        <dbReference type="EMBL" id="KAJ7383999.1"/>
    </source>
</evidence>
<dbReference type="InterPro" id="IPR045140">
    <property type="entry name" value="SHCBP1-like"/>
</dbReference>
<dbReference type="OrthoDB" id="5978115at2759"/>
<accession>A0A9X0D400</accession>
<gene>
    <name evidence="2" type="primary">SHCBP1_1</name>
    <name evidence="2" type="ORF">OS493_024692</name>
</gene>
<organism evidence="2 3">
    <name type="scientific">Desmophyllum pertusum</name>
    <dbReference type="NCBI Taxonomy" id="174260"/>
    <lineage>
        <taxon>Eukaryota</taxon>
        <taxon>Metazoa</taxon>
        <taxon>Cnidaria</taxon>
        <taxon>Anthozoa</taxon>
        <taxon>Hexacorallia</taxon>
        <taxon>Scleractinia</taxon>
        <taxon>Caryophylliina</taxon>
        <taxon>Caryophylliidae</taxon>
        <taxon>Desmophyllum</taxon>
    </lineage>
</organism>
<proteinExistence type="predicted"/>
<dbReference type="PANTHER" id="PTHR14695">
    <property type="entry name" value="SHC SH2-DOMAIN BINDING PROTEIN 1-RELATED"/>
    <property type="match status" value="1"/>
</dbReference>
<dbReference type="Proteomes" id="UP001163046">
    <property type="component" value="Unassembled WGS sequence"/>
</dbReference>
<dbReference type="EMBL" id="MU825892">
    <property type="protein sequence ID" value="KAJ7383999.1"/>
    <property type="molecule type" value="Genomic_DNA"/>
</dbReference>
<evidence type="ECO:0000259" key="1">
    <source>
        <dbReference type="Pfam" id="PF23762"/>
    </source>
</evidence>
<dbReference type="AlphaFoldDB" id="A0A9X0D400"/>
<comment type="caution">
    <text evidence="2">The sequence shown here is derived from an EMBL/GenBank/DDBJ whole genome shotgun (WGS) entry which is preliminary data.</text>
</comment>